<reference evidence="1 2" key="1">
    <citation type="journal article" date="2009" name="Science">
        <title>Green evolution and dynamic adaptations revealed by genomes of the marine picoeukaryotes Micromonas.</title>
        <authorList>
            <person name="Worden A.Z."/>
            <person name="Lee J.H."/>
            <person name="Mock T."/>
            <person name="Rouze P."/>
            <person name="Simmons M.P."/>
            <person name="Aerts A.L."/>
            <person name="Allen A.E."/>
            <person name="Cuvelier M.L."/>
            <person name="Derelle E."/>
            <person name="Everett M.V."/>
            <person name="Foulon E."/>
            <person name="Grimwood J."/>
            <person name="Gundlach H."/>
            <person name="Henrissat B."/>
            <person name="Napoli C."/>
            <person name="McDonald S.M."/>
            <person name="Parker M.S."/>
            <person name="Rombauts S."/>
            <person name="Salamov A."/>
            <person name="Von Dassow P."/>
            <person name="Badger J.H."/>
            <person name="Coutinho P.M."/>
            <person name="Demir E."/>
            <person name="Dubchak I."/>
            <person name="Gentemann C."/>
            <person name="Eikrem W."/>
            <person name="Gready J.E."/>
            <person name="John U."/>
            <person name="Lanier W."/>
            <person name="Lindquist E.A."/>
            <person name="Lucas S."/>
            <person name="Mayer K.F."/>
            <person name="Moreau H."/>
            <person name="Not F."/>
            <person name="Otillar R."/>
            <person name="Panaud O."/>
            <person name="Pangilinan J."/>
            <person name="Paulsen I."/>
            <person name="Piegu B."/>
            <person name="Poliakov A."/>
            <person name="Robbens S."/>
            <person name="Schmutz J."/>
            <person name="Toulza E."/>
            <person name="Wyss T."/>
            <person name="Zelensky A."/>
            <person name="Zhou K."/>
            <person name="Armbrust E.V."/>
            <person name="Bhattacharya D."/>
            <person name="Goodenough U.W."/>
            <person name="Van de Peer Y."/>
            <person name="Grigoriev I.V."/>
        </authorList>
    </citation>
    <scope>NUCLEOTIDE SEQUENCE [LARGE SCALE GENOMIC DNA]</scope>
    <source>
        <strain evidence="1 2">CCMP1545</strain>
    </source>
</reference>
<proteinExistence type="predicted"/>
<dbReference type="EMBL" id="GG663741">
    <property type="protein sequence ID" value="EEH55974.1"/>
    <property type="molecule type" value="Genomic_DNA"/>
</dbReference>
<dbReference type="KEGG" id="mpp:MICPUCDRAFT_59339"/>
<dbReference type="GeneID" id="9685174"/>
<dbReference type="RefSeq" id="XP_003060022.1">
    <property type="nucleotide sequence ID" value="XM_003059976.1"/>
</dbReference>
<sequence>MRVNAPTSPSFAGPPKLRDLLAHLAAVAPRVRVVALDALGAPLEVDDAGTTTETTTDDGAFGALDEATESLACVVDGAFVATVVGLAGAAGLVRGDGDDVATGGGGGGGGGGGDGRATTPTVTVATCESSPIARGATADGAAAKTVAASRPSRAHELLTTRAREVFAAAMATGATGDEGASASGGGGEKRRTSITKRLAAIEALALWLDDHHDVFTAGDPANDGKVLAPDLDRGGVLVPSRLLR</sequence>
<accession>C1MVE0</accession>
<gene>
    <name evidence="1" type="ORF">MICPUCDRAFT_59339</name>
</gene>
<organism evidence="2">
    <name type="scientific">Micromonas pusilla (strain CCMP1545)</name>
    <name type="common">Picoplanktonic green alga</name>
    <dbReference type="NCBI Taxonomy" id="564608"/>
    <lineage>
        <taxon>Eukaryota</taxon>
        <taxon>Viridiplantae</taxon>
        <taxon>Chlorophyta</taxon>
        <taxon>Mamiellophyceae</taxon>
        <taxon>Mamiellales</taxon>
        <taxon>Mamiellaceae</taxon>
        <taxon>Micromonas</taxon>
    </lineage>
</organism>
<protein>
    <submittedName>
        <fullName evidence="1">Uncharacterized protein</fullName>
    </submittedName>
</protein>
<name>C1MVE0_MICPC</name>
<dbReference type="Proteomes" id="UP000001876">
    <property type="component" value="Unassembled WGS sequence"/>
</dbReference>
<evidence type="ECO:0000313" key="2">
    <source>
        <dbReference type="Proteomes" id="UP000001876"/>
    </source>
</evidence>
<dbReference type="OrthoDB" id="10633718at2759"/>
<keyword evidence="2" id="KW-1185">Reference proteome</keyword>
<dbReference type="OMA" id="RIMAPDP"/>
<evidence type="ECO:0000313" key="1">
    <source>
        <dbReference type="EMBL" id="EEH55974.1"/>
    </source>
</evidence>
<dbReference type="AlphaFoldDB" id="C1MVE0"/>